<keyword evidence="2" id="KW-0812">Transmembrane</keyword>
<evidence type="ECO:0000256" key="2">
    <source>
        <dbReference type="SAM" id="Phobius"/>
    </source>
</evidence>
<reference evidence="3" key="1">
    <citation type="journal article" date="2020" name="Stud. Mycol.">
        <title>101 Dothideomycetes genomes: a test case for predicting lifestyles and emergence of pathogens.</title>
        <authorList>
            <person name="Haridas S."/>
            <person name="Albert R."/>
            <person name="Binder M."/>
            <person name="Bloem J."/>
            <person name="Labutti K."/>
            <person name="Salamov A."/>
            <person name="Andreopoulos B."/>
            <person name="Baker S."/>
            <person name="Barry K."/>
            <person name="Bills G."/>
            <person name="Bluhm B."/>
            <person name="Cannon C."/>
            <person name="Castanera R."/>
            <person name="Culley D."/>
            <person name="Daum C."/>
            <person name="Ezra D."/>
            <person name="Gonzalez J."/>
            <person name="Henrissat B."/>
            <person name="Kuo A."/>
            <person name="Liang C."/>
            <person name="Lipzen A."/>
            <person name="Lutzoni F."/>
            <person name="Magnuson J."/>
            <person name="Mondo S."/>
            <person name="Nolan M."/>
            <person name="Ohm R."/>
            <person name="Pangilinan J."/>
            <person name="Park H.-J."/>
            <person name="Ramirez L."/>
            <person name="Alfaro M."/>
            <person name="Sun H."/>
            <person name="Tritt A."/>
            <person name="Yoshinaga Y."/>
            <person name="Zwiers L.-H."/>
            <person name="Turgeon B."/>
            <person name="Goodwin S."/>
            <person name="Spatafora J."/>
            <person name="Crous P."/>
            <person name="Grigoriev I."/>
        </authorList>
    </citation>
    <scope>NUCLEOTIDE SEQUENCE</scope>
    <source>
        <strain evidence="3">CBS 123094</strain>
    </source>
</reference>
<gene>
    <name evidence="3" type="ORF">P154DRAFT_621643</name>
</gene>
<keyword evidence="2" id="KW-0472">Membrane</keyword>
<feature type="transmembrane region" description="Helical" evidence="2">
    <location>
        <begin position="32"/>
        <end position="55"/>
    </location>
</feature>
<keyword evidence="4" id="KW-1185">Reference proteome</keyword>
<name>A0A6A5WCH7_9PLEO</name>
<proteinExistence type="predicted"/>
<dbReference type="Proteomes" id="UP000799779">
    <property type="component" value="Unassembled WGS sequence"/>
</dbReference>
<dbReference type="EMBL" id="ML977603">
    <property type="protein sequence ID" value="KAF1998509.1"/>
    <property type="molecule type" value="Genomic_DNA"/>
</dbReference>
<organism evidence="3 4">
    <name type="scientific">Amniculicola lignicola CBS 123094</name>
    <dbReference type="NCBI Taxonomy" id="1392246"/>
    <lineage>
        <taxon>Eukaryota</taxon>
        <taxon>Fungi</taxon>
        <taxon>Dikarya</taxon>
        <taxon>Ascomycota</taxon>
        <taxon>Pezizomycotina</taxon>
        <taxon>Dothideomycetes</taxon>
        <taxon>Pleosporomycetidae</taxon>
        <taxon>Pleosporales</taxon>
        <taxon>Amniculicolaceae</taxon>
        <taxon>Amniculicola</taxon>
    </lineage>
</organism>
<evidence type="ECO:0000313" key="4">
    <source>
        <dbReference type="Proteomes" id="UP000799779"/>
    </source>
</evidence>
<sequence length="155" mass="17169">MPPAQGFITRHVATLPHFIRRTTKRRITTGRIVALVLFSIALVCALIAIVCFVIVMKKRSAKRRQQNLPLQQQSQYKGPTGTQAYRRIADPEAGAHLLAADGQQHHDRAGFQSMELQRDGGFGMQGQQQQAQSFSDLPAYNSAPVGPPPQTHFPQ</sequence>
<accession>A0A6A5WCH7</accession>
<evidence type="ECO:0000313" key="3">
    <source>
        <dbReference type="EMBL" id="KAF1998509.1"/>
    </source>
</evidence>
<feature type="region of interest" description="Disordered" evidence="1">
    <location>
        <begin position="118"/>
        <end position="155"/>
    </location>
</feature>
<keyword evidence="2" id="KW-1133">Transmembrane helix</keyword>
<dbReference type="AlphaFoldDB" id="A0A6A5WCH7"/>
<feature type="compositionally biased region" description="Pro residues" evidence="1">
    <location>
        <begin position="145"/>
        <end position="155"/>
    </location>
</feature>
<feature type="region of interest" description="Disordered" evidence="1">
    <location>
        <begin position="62"/>
        <end position="84"/>
    </location>
</feature>
<evidence type="ECO:0000256" key="1">
    <source>
        <dbReference type="SAM" id="MobiDB-lite"/>
    </source>
</evidence>
<protein>
    <submittedName>
        <fullName evidence="3">Uncharacterized protein</fullName>
    </submittedName>
</protein>
<feature type="compositionally biased region" description="Low complexity" evidence="1">
    <location>
        <begin position="66"/>
        <end position="75"/>
    </location>
</feature>